<feature type="domain" description="Phosphoribosyltransferase" evidence="12">
    <location>
        <begin position="30"/>
        <end position="240"/>
    </location>
</feature>
<keyword evidence="7 11" id="KW-0547">Nucleotide-binding</keyword>
<evidence type="ECO:0000256" key="4">
    <source>
        <dbReference type="ARBA" id="ARBA00022533"/>
    </source>
</evidence>
<dbReference type="SUPFAM" id="SSF53271">
    <property type="entry name" value="PRTase-like"/>
    <property type="match status" value="1"/>
</dbReference>
<feature type="binding site" evidence="11">
    <location>
        <position position="128"/>
    </location>
    <ligand>
        <name>5-phospho-alpha-D-ribose 1-diphosphate</name>
        <dbReference type="ChEBI" id="CHEBI:58017"/>
    </ligand>
</feature>
<evidence type="ECO:0000256" key="6">
    <source>
        <dbReference type="ARBA" id="ARBA00022679"/>
    </source>
</evidence>
<dbReference type="GO" id="GO:0005525">
    <property type="term" value="F:GTP binding"/>
    <property type="evidence" value="ECO:0007669"/>
    <property type="project" value="UniProtKB-KW"/>
</dbReference>
<dbReference type="HAMAP" id="MF_01218_A">
    <property type="entry name" value="Upp_A"/>
    <property type="match status" value="1"/>
</dbReference>
<dbReference type="Gene3D" id="3.40.50.2020">
    <property type="match status" value="1"/>
</dbReference>
<keyword evidence="4 11" id="KW-0021">Allosteric enzyme</keyword>
<dbReference type="InterPro" id="IPR000836">
    <property type="entry name" value="PRTase_dom"/>
</dbReference>
<keyword evidence="8 11" id="KW-0460">Magnesium</keyword>
<feature type="binding site" evidence="11">
    <location>
        <begin position="232"/>
        <end position="234"/>
    </location>
    <ligand>
        <name>uracil</name>
        <dbReference type="ChEBI" id="CHEBI:17568"/>
    </ligand>
</feature>
<evidence type="ECO:0000256" key="3">
    <source>
        <dbReference type="ARBA" id="ARBA00011894"/>
    </source>
</evidence>
<gene>
    <name evidence="11 13" type="primary">upp</name>
    <name evidence="13" type="ORF">ENO36_01470</name>
</gene>
<dbReference type="Pfam" id="PF14681">
    <property type="entry name" value="UPRTase"/>
    <property type="match status" value="1"/>
</dbReference>
<dbReference type="Proteomes" id="UP000885664">
    <property type="component" value="Unassembled WGS sequence"/>
</dbReference>
<comment type="catalytic activity">
    <reaction evidence="11">
        <text>UMP + diphosphate = 5-phospho-alpha-D-ribose 1-diphosphate + uracil</text>
        <dbReference type="Rhea" id="RHEA:13017"/>
        <dbReference type="ChEBI" id="CHEBI:17568"/>
        <dbReference type="ChEBI" id="CHEBI:33019"/>
        <dbReference type="ChEBI" id="CHEBI:57865"/>
        <dbReference type="ChEBI" id="CHEBI:58017"/>
        <dbReference type="EC" id="2.4.2.9"/>
    </reaction>
</comment>
<comment type="pathway">
    <text evidence="1 11">Pyrimidine metabolism; UMP biosynthesis via salvage pathway; UMP from uracil: step 1/1.</text>
</comment>
<evidence type="ECO:0000256" key="1">
    <source>
        <dbReference type="ARBA" id="ARBA00005180"/>
    </source>
</evidence>
<comment type="similarity">
    <text evidence="2 11">Belongs to the UPRTase family.</text>
</comment>
<dbReference type="InterPro" id="IPR005765">
    <property type="entry name" value="UPRT"/>
</dbReference>
<dbReference type="InterPro" id="IPR034331">
    <property type="entry name" value="Upp_A"/>
</dbReference>
<feature type="binding site" evidence="11">
    <location>
        <position position="103"/>
    </location>
    <ligand>
        <name>5-phospho-alpha-D-ribose 1-diphosphate</name>
        <dbReference type="ChEBI" id="CHEBI:58017"/>
    </ligand>
</feature>
<keyword evidence="9 11" id="KW-0342">GTP-binding</keyword>
<dbReference type="UniPathway" id="UPA00574">
    <property type="reaction ID" value="UER00636"/>
</dbReference>
<evidence type="ECO:0000313" key="13">
    <source>
        <dbReference type="EMBL" id="HEU97511.1"/>
    </source>
</evidence>
<proteinExistence type="inferred from homology"/>
<sequence>MRNSFNTRNLIDQRCFVLEVLSDNRVKFVTHPLAKAILTSLRDRNTKQIEFRRGLVRLGIFIAYRIVEDFPTEEITVETPLGVRAKGIRIPDLDRVVIVQVLRASMPLVEGMIKIIQGARQGVVSARRVEELGMSEDKWFNIEVKYVKFPKINSDDNLIIADPMFATGSTAIAVMNELVKRGAKPKRIILANVISTELAIKRFLEAYPNSQIYTIEVDPELNEKGYIVPGLGDAGDRAFGE</sequence>
<comment type="cofactor">
    <cofactor evidence="11">
        <name>Mg(2+)</name>
        <dbReference type="ChEBI" id="CHEBI:18420"/>
    </cofactor>
    <text evidence="11">Binds 1 Mg(2+) ion per subunit. The magnesium is bound as Mg-PRPP.</text>
</comment>
<feature type="binding site" evidence="11">
    <location>
        <position position="233"/>
    </location>
    <ligand>
        <name>5-phospho-alpha-D-ribose 1-diphosphate</name>
        <dbReference type="ChEBI" id="CHEBI:58017"/>
    </ligand>
</feature>
<protein>
    <recommendedName>
        <fullName evidence="3 11">Uracil phosphoribosyltransferase</fullName>
        <ecNumber evidence="3 11">2.4.2.9</ecNumber>
    </recommendedName>
    <alternativeName>
        <fullName evidence="10 11">UMP pyrophosphorylase</fullName>
    </alternativeName>
    <alternativeName>
        <fullName evidence="11">UPRTase</fullName>
    </alternativeName>
</protein>
<feature type="binding site" evidence="11">
    <location>
        <position position="227"/>
    </location>
    <ligand>
        <name>uracil</name>
        <dbReference type="ChEBI" id="CHEBI:17568"/>
    </ligand>
</feature>
<evidence type="ECO:0000256" key="10">
    <source>
        <dbReference type="ARBA" id="ARBA00031082"/>
    </source>
</evidence>
<dbReference type="NCBIfam" id="NF001097">
    <property type="entry name" value="PRK00129.1"/>
    <property type="match status" value="1"/>
</dbReference>
<evidence type="ECO:0000256" key="8">
    <source>
        <dbReference type="ARBA" id="ARBA00022842"/>
    </source>
</evidence>
<dbReference type="GO" id="GO:0000287">
    <property type="term" value="F:magnesium ion binding"/>
    <property type="evidence" value="ECO:0007669"/>
    <property type="project" value="UniProtKB-UniRule"/>
</dbReference>
<keyword evidence="6 11" id="KW-0808">Transferase</keyword>
<evidence type="ECO:0000256" key="2">
    <source>
        <dbReference type="ARBA" id="ARBA00009516"/>
    </source>
</evidence>
<dbReference type="GO" id="GO:0006223">
    <property type="term" value="P:uracil salvage"/>
    <property type="evidence" value="ECO:0007669"/>
    <property type="project" value="InterPro"/>
</dbReference>
<dbReference type="InterPro" id="IPR029057">
    <property type="entry name" value="PRTase-like"/>
</dbReference>
<keyword evidence="5 11" id="KW-0328">Glycosyltransferase</keyword>
<reference evidence="13" key="1">
    <citation type="journal article" date="2020" name="mSystems">
        <title>Genome- and Community-Level Interaction Insights into Carbon Utilization and Element Cycling Functions of Hydrothermarchaeota in Hydrothermal Sediment.</title>
        <authorList>
            <person name="Zhou Z."/>
            <person name="Liu Y."/>
            <person name="Xu W."/>
            <person name="Pan J."/>
            <person name="Luo Z.H."/>
            <person name="Li M."/>
        </authorList>
    </citation>
    <scope>NUCLEOTIDE SEQUENCE [LARGE SCALE GENOMIC DNA]</scope>
    <source>
        <strain evidence="13">SpSt-1259</strain>
    </source>
</reference>
<name>A0A7C2YJC8_9CREN</name>
<dbReference type="EMBL" id="DSFE01000038">
    <property type="protein sequence ID" value="HEU97511.1"/>
    <property type="molecule type" value="Genomic_DNA"/>
</dbReference>
<feature type="binding site" evidence="11">
    <location>
        <begin position="162"/>
        <end position="170"/>
    </location>
    <ligand>
        <name>5-phospho-alpha-D-ribose 1-diphosphate</name>
        <dbReference type="ChEBI" id="CHEBI:58017"/>
    </ligand>
</feature>
<dbReference type="GO" id="GO:0004845">
    <property type="term" value="F:uracil phosphoribosyltransferase activity"/>
    <property type="evidence" value="ECO:0007669"/>
    <property type="project" value="UniProtKB-UniRule"/>
</dbReference>
<dbReference type="NCBIfam" id="TIGR01091">
    <property type="entry name" value="upp"/>
    <property type="match status" value="1"/>
</dbReference>
<evidence type="ECO:0000256" key="9">
    <source>
        <dbReference type="ARBA" id="ARBA00023134"/>
    </source>
</evidence>
<accession>A0A7C2YJC8</accession>
<dbReference type="AlphaFoldDB" id="A0A7C2YJC8"/>
<dbReference type="EC" id="2.4.2.9" evidence="3 11"/>
<evidence type="ECO:0000256" key="5">
    <source>
        <dbReference type="ARBA" id="ARBA00022676"/>
    </source>
</evidence>
<dbReference type="GO" id="GO:0044206">
    <property type="term" value="P:UMP salvage"/>
    <property type="evidence" value="ECO:0007669"/>
    <property type="project" value="UniProtKB-UniRule"/>
</dbReference>
<comment type="function">
    <text evidence="11">Catalyzes the conversion of uracil and 5-phospho-alpha-D-ribose 1-diphosphate (PRPP) to UMP and diphosphate.</text>
</comment>
<evidence type="ECO:0000256" key="11">
    <source>
        <dbReference type="HAMAP-Rule" id="MF_01218"/>
    </source>
</evidence>
<feature type="binding site" evidence="11">
    <location>
        <begin position="53"/>
        <end position="57"/>
    </location>
    <ligand>
        <name>GTP</name>
        <dbReference type="ChEBI" id="CHEBI:37565"/>
    </ligand>
</feature>
<dbReference type="CDD" id="cd06223">
    <property type="entry name" value="PRTases_typeI"/>
    <property type="match status" value="1"/>
</dbReference>
<comment type="activity regulation">
    <text evidence="11">Allosterically activated by GTP.</text>
</comment>
<evidence type="ECO:0000259" key="12">
    <source>
        <dbReference type="Pfam" id="PF14681"/>
    </source>
</evidence>
<comment type="caution">
    <text evidence="13">The sequence shown here is derived from an EMBL/GenBank/DDBJ whole genome shotgun (WGS) entry which is preliminary data.</text>
</comment>
<organism evidence="13">
    <name type="scientific">Fervidicoccus fontis</name>
    <dbReference type="NCBI Taxonomy" id="683846"/>
    <lineage>
        <taxon>Archaea</taxon>
        <taxon>Thermoproteota</taxon>
        <taxon>Thermoprotei</taxon>
        <taxon>Fervidicoccales</taxon>
        <taxon>Fervidicoccaceae</taxon>
        <taxon>Fervidicoccus</taxon>
    </lineage>
</organism>
<evidence type="ECO:0000256" key="7">
    <source>
        <dbReference type="ARBA" id="ARBA00022741"/>
    </source>
</evidence>